<dbReference type="SUPFAM" id="SSF48179">
    <property type="entry name" value="6-phosphogluconate dehydrogenase C-terminal domain-like"/>
    <property type="match status" value="1"/>
</dbReference>
<dbReference type="Gene3D" id="3.40.50.720">
    <property type="entry name" value="NAD(P)-binding Rossmann-like Domain"/>
    <property type="match status" value="2"/>
</dbReference>
<dbReference type="InterPro" id="IPR014027">
    <property type="entry name" value="UDP-Glc/GDP-Man_DH_C"/>
</dbReference>
<feature type="binding site" evidence="12">
    <location>
        <position position="121"/>
    </location>
    <ligand>
        <name>NAD(+)</name>
        <dbReference type="ChEBI" id="CHEBI:57540"/>
    </ligand>
</feature>
<protein>
    <recommendedName>
        <fullName evidence="4 9">UDP-glucose 6-dehydrogenase</fullName>
        <ecNumber evidence="3 9">1.1.1.22</ecNumber>
    </recommendedName>
</protein>
<feature type="binding site" evidence="11">
    <location>
        <position position="327"/>
    </location>
    <ligand>
        <name>substrate</name>
    </ligand>
</feature>
<evidence type="ECO:0000256" key="2">
    <source>
        <dbReference type="ARBA" id="ARBA00006601"/>
    </source>
</evidence>
<dbReference type="NCBIfam" id="TIGR03026">
    <property type="entry name" value="NDP-sugDHase"/>
    <property type="match status" value="1"/>
</dbReference>
<feature type="binding site" evidence="12">
    <location>
        <position position="30"/>
    </location>
    <ligand>
        <name>NAD(+)</name>
        <dbReference type="ChEBI" id="CHEBI:57540"/>
    </ligand>
</feature>
<feature type="binding site" evidence="12">
    <location>
        <position position="158"/>
    </location>
    <ligand>
        <name>NAD(+)</name>
        <dbReference type="ChEBI" id="CHEBI:57540"/>
    </ligand>
</feature>
<organism evidence="14 15">
    <name type="scientific">Comamonas piscis</name>
    <dbReference type="NCBI Taxonomy" id="1562974"/>
    <lineage>
        <taxon>Bacteria</taxon>
        <taxon>Pseudomonadati</taxon>
        <taxon>Pseudomonadota</taxon>
        <taxon>Betaproteobacteria</taxon>
        <taxon>Burkholderiales</taxon>
        <taxon>Comamonadaceae</taxon>
        <taxon>Comamonas</taxon>
    </lineage>
</organism>
<comment type="pathway">
    <text evidence="1">Nucleotide-sugar biosynthesis; UDP-alpha-D-glucuronate biosynthesis; UDP-alpha-D-glucuronate from UDP-alpha-D-glucose: step 1/1.</text>
</comment>
<evidence type="ECO:0000256" key="12">
    <source>
        <dbReference type="PIRSR" id="PIRSR500134-3"/>
    </source>
</evidence>
<feature type="binding site" evidence="11">
    <location>
        <begin position="155"/>
        <end position="158"/>
    </location>
    <ligand>
        <name>substrate</name>
    </ligand>
</feature>
<comment type="catalytic activity">
    <reaction evidence="7 9">
        <text>UDP-alpha-D-glucose + 2 NAD(+) + H2O = UDP-alpha-D-glucuronate + 2 NADH + 3 H(+)</text>
        <dbReference type="Rhea" id="RHEA:23596"/>
        <dbReference type="ChEBI" id="CHEBI:15377"/>
        <dbReference type="ChEBI" id="CHEBI:15378"/>
        <dbReference type="ChEBI" id="CHEBI:57540"/>
        <dbReference type="ChEBI" id="CHEBI:57945"/>
        <dbReference type="ChEBI" id="CHEBI:58052"/>
        <dbReference type="ChEBI" id="CHEBI:58885"/>
        <dbReference type="EC" id="1.1.1.22"/>
    </reaction>
</comment>
<dbReference type="InterPro" id="IPR028357">
    <property type="entry name" value="UDPglc_DH_bac"/>
</dbReference>
<dbReference type="GO" id="GO:0006065">
    <property type="term" value="P:UDP-glucuronate biosynthetic process"/>
    <property type="evidence" value="ECO:0007669"/>
    <property type="project" value="UniProtKB-UniPathway"/>
</dbReference>
<dbReference type="UniPathway" id="UPA00038">
    <property type="reaction ID" value="UER00491"/>
</dbReference>
<reference evidence="14 15" key="1">
    <citation type="journal article" date="2020" name="G3 (Bethesda)">
        <title>CeMbio - The Caenorhabditis elegans Microbiome Resource.</title>
        <authorList>
            <person name="Dirksen P."/>
            <person name="Assie A."/>
            <person name="Zimmermann J."/>
            <person name="Zhang F."/>
            <person name="Tietje A.M."/>
            <person name="Marsh S.A."/>
            <person name="Felix M.A."/>
            <person name="Shapira M."/>
            <person name="Kaleta C."/>
            <person name="Schulenburg H."/>
            <person name="Samuel B."/>
        </authorList>
    </citation>
    <scope>NUCLEOTIDE SEQUENCE [LARGE SCALE GENOMIC DNA]</scope>
    <source>
        <strain evidence="14 15">BIGb0172</strain>
    </source>
</reference>
<gene>
    <name evidence="14" type="ORF">HS961_05580</name>
</gene>
<dbReference type="InterPro" id="IPR008927">
    <property type="entry name" value="6-PGluconate_DH-like_C_sf"/>
</dbReference>
<dbReference type="AlphaFoldDB" id="A0A7G5EEB5"/>
<keyword evidence="6 9" id="KW-0520">NAD</keyword>
<evidence type="ECO:0000256" key="8">
    <source>
        <dbReference type="ARBA" id="ARBA00053241"/>
    </source>
</evidence>
<accession>A0A7G5EEB5</accession>
<feature type="binding site" evidence="11">
    <location>
        <begin position="255"/>
        <end position="259"/>
    </location>
    <ligand>
        <name>substrate</name>
    </ligand>
</feature>
<dbReference type="SUPFAM" id="SSF51735">
    <property type="entry name" value="NAD(P)-binding Rossmann-fold domains"/>
    <property type="match status" value="1"/>
</dbReference>
<keyword evidence="15" id="KW-1185">Reference proteome</keyword>
<feature type="binding site" evidence="12">
    <location>
        <position position="35"/>
    </location>
    <ligand>
        <name>NAD(+)</name>
        <dbReference type="ChEBI" id="CHEBI:57540"/>
    </ligand>
</feature>
<evidence type="ECO:0000256" key="6">
    <source>
        <dbReference type="ARBA" id="ARBA00023027"/>
    </source>
</evidence>
<dbReference type="KEGG" id="cpis:HS961_05580"/>
<dbReference type="InterPro" id="IPR036220">
    <property type="entry name" value="UDP-Glc/GDP-Man_DH_C_sf"/>
</dbReference>
<dbReference type="PIRSF" id="PIRSF500134">
    <property type="entry name" value="UDPglc_DH_bac"/>
    <property type="match status" value="1"/>
</dbReference>
<evidence type="ECO:0000256" key="10">
    <source>
        <dbReference type="PIRSR" id="PIRSR500134-1"/>
    </source>
</evidence>
<dbReference type="Pfam" id="PF03721">
    <property type="entry name" value="UDPG_MGDP_dh_N"/>
    <property type="match status" value="1"/>
</dbReference>
<evidence type="ECO:0000256" key="3">
    <source>
        <dbReference type="ARBA" id="ARBA00012954"/>
    </source>
</evidence>
<evidence type="ECO:0000256" key="5">
    <source>
        <dbReference type="ARBA" id="ARBA00023002"/>
    </source>
</evidence>
<dbReference type="PIRSF" id="PIRSF000124">
    <property type="entry name" value="UDPglc_GDPman_dh"/>
    <property type="match status" value="1"/>
</dbReference>
<dbReference type="EMBL" id="CP058554">
    <property type="protein sequence ID" value="QMV72340.1"/>
    <property type="molecule type" value="Genomic_DNA"/>
</dbReference>
<evidence type="ECO:0000256" key="1">
    <source>
        <dbReference type="ARBA" id="ARBA00004701"/>
    </source>
</evidence>
<dbReference type="PANTHER" id="PTHR43750:SF3">
    <property type="entry name" value="UDP-GLUCOSE 6-DEHYDROGENASE TUAD"/>
    <property type="match status" value="1"/>
</dbReference>
<evidence type="ECO:0000256" key="4">
    <source>
        <dbReference type="ARBA" id="ARBA00015132"/>
    </source>
</evidence>
<dbReference type="Pfam" id="PF03720">
    <property type="entry name" value="UDPG_MGDP_dh_C"/>
    <property type="match status" value="1"/>
</dbReference>
<proteinExistence type="inferred from homology"/>
<feature type="binding site" evidence="12">
    <location>
        <position position="86"/>
    </location>
    <ligand>
        <name>NAD(+)</name>
        <dbReference type="ChEBI" id="CHEBI:57540"/>
    </ligand>
</feature>
<dbReference type="InterPro" id="IPR036291">
    <property type="entry name" value="NAD(P)-bd_dom_sf"/>
</dbReference>
<sequence length="446" mass="47996">MKVTVFGTGYVGLVQGAVLADVGHQVLCVDVDAAKVAALQAGQIPIHEPGLDKLVTSNHANGRLRFTTDAALGVAHSEVIFLAVGTPPDEDGSADLQYVLAVARTIAQYMDGTRIVINKSTVPVGTADKVRAVIAEGLAARSASHGFDVVSNPEFLKEGAAVADCQRPDRIIIGTSNPASEARLRELYAPFNRNHDKIVVMDVRSAELTKYAANAMLATKISFMNEIANLAERLGANVEAVRRGIGSDPRIGYHFIYPGVGYGGSCFPKDVKALVRTAEEIGFDPLLLNAVEARNEAQRNVLFERISAFYGGELQGKTIALWGLAFKPNTDDMREAPSRNLLESLWAAGARVQAYDPVAMQEAQRIYGERSDLVLAADPDATLQGADCLAIVTEWQIFRAPDFGQLAQSLRDRMIFDGRNLYDPALVAGYGLGYVSIGRQPVLPAK</sequence>
<feature type="binding site" evidence="11">
    <location>
        <position position="210"/>
    </location>
    <ligand>
        <name>substrate</name>
    </ligand>
</feature>
<keyword evidence="5 9" id="KW-0560">Oxidoreductase</keyword>
<dbReference type="SUPFAM" id="SSF52413">
    <property type="entry name" value="UDP-glucose/GDP-mannose dehydrogenase C-terminal domain"/>
    <property type="match status" value="1"/>
</dbReference>
<dbReference type="GO" id="GO:0003979">
    <property type="term" value="F:UDP-glucose 6-dehydrogenase activity"/>
    <property type="evidence" value="ECO:0007669"/>
    <property type="project" value="UniProtKB-EC"/>
</dbReference>
<evidence type="ECO:0000256" key="9">
    <source>
        <dbReference type="PIRNR" id="PIRNR000124"/>
    </source>
</evidence>
<dbReference type="Proteomes" id="UP000515240">
    <property type="component" value="Chromosome"/>
</dbReference>
<feature type="domain" description="UDP-glucose/GDP-mannose dehydrogenase C-terminal" evidence="13">
    <location>
        <begin position="320"/>
        <end position="424"/>
    </location>
</feature>
<dbReference type="InterPro" id="IPR017476">
    <property type="entry name" value="UDP-Glc/GDP-Man"/>
</dbReference>
<dbReference type="GO" id="GO:0000271">
    <property type="term" value="P:polysaccharide biosynthetic process"/>
    <property type="evidence" value="ECO:0007669"/>
    <property type="project" value="InterPro"/>
</dbReference>
<evidence type="ECO:0000256" key="11">
    <source>
        <dbReference type="PIRSR" id="PIRSR500134-2"/>
    </source>
</evidence>
<dbReference type="FunFam" id="1.20.5.100:FF:000001">
    <property type="entry name" value="UDP-glucose 6-dehydrogenase"/>
    <property type="match status" value="1"/>
</dbReference>
<evidence type="ECO:0000256" key="7">
    <source>
        <dbReference type="ARBA" id="ARBA00047473"/>
    </source>
</evidence>
<comment type="function">
    <text evidence="8">Catalyzes the conversion of UDP-glucose into UDP-glucuronate, one of the precursors of teichuronic acid.</text>
</comment>
<evidence type="ECO:0000313" key="15">
    <source>
        <dbReference type="Proteomes" id="UP000515240"/>
    </source>
</evidence>
<feature type="active site" description="Nucleophile" evidence="10">
    <location>
        <position position="266"/>
    </location>
</feature>
<dbReference type="InterPro" id="IPR014026">
    <property type="entry name" value="UDP-Glc/GDP-Man_DH_dimer"/>
</dbReference>
<evidence type="ECO:0000313" key="14">
    <source>
        <dbReference type="EMBL" id="QMV72340.1"/>
    </source>
</evidence>
<dbReference type="SMART" id="SM00984">
    <property type="entry name" value="UDPG_MGDP_dh_C"/>
    <property type="match status" value="1"/>
</dbReference>
<dbReference type="GO" id="GO:0051287">
    <property type="term" value="F:NAD binding"/>
    <property type="evidence" value="ECO:0007669"/>
    <property type="project" value="InterPro"/>
</dbReference>
<feature type="binding site" evidence="12">
    <location>
        <position position="269"/>
    </location>
    <ligand>
        <name>NAD(+)</name>
        <dbReference type="ChEBI" id="CHEBI:57540"/>
    </ligand>
</feature>
<feature type="binding site" evidence="12">
    <location>
        <position position="334"/>
    </location>
    <ligand>
        <name>NAD(+)</name>
        <dbReference type="ChEBI" id="CHEBI:57540"/>
    </ligand>
</feature>
<dbReference type="RefSeq" id="WP_182326760.1">
    <property type="nucleotide sequence ID" value="NZ_CP058554.1"/>
</dbReference>
<feature type="binding site" evidence="11">
    <location>
        <position position="263"/>
    </location>
    <ligand>
        <name>substrate</name>
    </ligand>
</feature>
<dbReference type="EC" id="1.1.1.22" evidence="3 9"/>
<dbReference type="Gene3D" id="1.20.5.100">
    <property type="entry name" value="Cytochrome c1, transmembrane anchor, C-terminal"/>
    <property type="match status" value="1"/>
</dbReference>
<dbReference type="Pfam" id="PF00984">
    <property type="entry name" value="UDPG_MGDP_dh"/>
    <property type="match status" value="1"/>
</dbReference>
<name>A0A7G5EEB5_9BURK</name>
<evidence type="ECO:0000259" key="13">
    <source>
        <dbReference type="SMART" id="SM00984"/>
    </source>
</evidence>
<dbReference type="InterPro" id="IPR001732">
    <property type="entry name" value="UDP-Glc/GDP-Man_DH_N"/>
</dbReference>
<comment type="similarity">
    <text evidence="2 9">Belongs to the UDP-glucose/GDP-mannose dehydrogenase family.</text>
</comment>
<dbReference type="PANTHER" id="PTHR43750">
    <property type="entry name" value="UDP-GLUCOSE 6-DEHYDROGENASE TUAD"/>
    <property type="match status" value="1"/>
</dbReference>